<dbReference type="AlphaFoldDB" id="X1JEB5"/>
<dbReference type="GO" id="GO:0005737">
    <property type="term" value="C:cytoplasm"/>
    <property type="evidence" value="ECO:0007669"/>
    <property type="project" value="TreeGrafter"/>
</dbReference>
<dbReference type="PRINTS" id="PR00508">
    <property type="entry name" value="S21N4MTFRASE"/>
</dbReference>
<dbReference type="SUPFAM" id="SSF53335">
    <property type="entry name" value="S-adenosyl-L-methionine-dependent methyltransferases"/>
    <property type="match status" value="1"/>
</dbReference>
<dbReference type="GO" id="GO:0003677">
    <property type="term" value="F:DNA binding"/>
    <property type="evidence" value="ECO:0007669"/>
    <property type="project" value="InterPro"/>
</dbReference>
<name>X1JEB5_9ZZZZ</name>
<evidence type="ECO:0000256" key="2">
    <source>
        <dbReference type="ARBA" id="ARBA00022679"/>
    </source>
</evidence>
<feature type="non-terminal residue" evidence="4">
    <location>
        <position position="151"/>
    </location>
</feature>
<dbReference type="InterPro" id="IPR002941">
    <property type="entry name" value="DNA_methylase_N4/N6"/>
</dbReference>
<evidence type="ECO:0000313" key="4">
    <source>
        <dbReference type="EMBL" id="GAH93026.1"/>
    </source>
</evidence>
<proteinExistence type="predicted"/>
<accession>X1JEB5</accession>
<keyword evidence="1" id="KW-0489">Methyltransferase</keyword>
<evidence type="ECO:0000256" key="1">
    <source>
        <dbReference type="ARBA" id="ARBA00022603"/>
    </source>
</evidence>
<dbReference type="GO" id="GO:0008170">
    <property type="term" value="F:N-methyltransferase activity"/>
    <property type="evidence" value="ECO:0007669"/>
    <property type="project" value="InterPro"/>
</dbReference>
<evidence type="ECO:0000259" key="3">
    <source>
        <dbReference type="Pfam" id="PF01555"/>
    </source>
</evidence>
<dbReference type="Gene3D" id="3.40.50.150">
    <property type="entry name" value="Vaccinia Virus protein VP39"/>
    <property type="match status" value="1"/>
</dbReference>
<dbReference type="PANTHER" id="PTHR13370">
    <property type="entry name" value="RNA METHYLASE-RELATED"/>
    <property type="match status" value="1"/>
</dbReference>
<protein>
    <recommendedName>
        <fullName evidence="3">DNA methylase N-4/N-6 domain-containing protein</fullName>
    </recommendedName>
</protein>
<dbReference type="PANTHER" id="PTHR13370:SF3">
    <property type="entry name" value="TRNA (GUANINE(10)-N2)-METHYLTRANSFERASE HOMOLOG"/>
    <property type="match status" value="1"/>
</dbReference>
<feature type="non-terminal residue" evidence="4">
    <location>
        <position position="1"/>
    </location>
</feature>
<dbReference type="EMBL" id="BARU01045408">
    <property type="protein sequence ID" value="GAH93026.1"/>
    <property type="molecule type" value="Genomic_DNA"/>
</dbReference>
<dbReference type="Pfam" id="PF01555">
    <property type="entry name" value="N6_N4_Mtase"/>
    <property type="match status" value="1"/>
</dbReference>
<organism evidence="4">
    <name type="scientific">marine sediment metagenome</name>
    <dbReference type="NCBI Taxonomy" id="412755"/>
    <lineage>
        <taxon>unclassified sequences</taxon>
        <taxon>metagenomes</taxon>
        <taxon>ecological metagenomes</taxon>
    </lineage>
</organism>
<dbReference type="InterPro" id="IPR001091">
    <property type="entry name" value="RM_Methyltransferase"/>
</dbReference>
<keyword evidence="2" id="KW-0808">Transferase</keyword>
<feature type="domain" description="DNA methylase N-4/N-6" evidence="3">
    <location>
        <begin position="78"/>
        <end position="148"/>
    </location>
</feature>
<dbReference type="InterPro" id="IPR029063">
    <property type="entry name" value="SAM-dependent_MTases_sf"/>
</dbReference>
<gene>
    <name evidence="4" type="ORF">S03H2_68911</name>
</gene>
<sequence>TSIFHNAISNIKTPKFDSGSFSRYFDLDAWDKGARDTFPFLIVPKASKSEKNRGLEGLEKKIGGGMQGTMDKSLKTGSGNERNNLMKNIHPTCKPLKLMRYLITMITRQGDLILDPFVGSGTTCIACKQLDRRYIGIDISEEYCEIARKRL</sequence>
<reference evidence="4" key="1">
    <citation type="journal article" date="2014" name="Front. Microbiol.">
        <title>High frequency of phylogenetically diverse reductive dehalogenase-homologous genes in deep subseafloor sedimentary metagenomes.</title>
        <authorList>
            <person name="Kawai M."/>
            <person name="Futagami T."/>
            <person name="Toyoda A."/>
            <person name="Takaki Y."/>
            <person name="Nishi S."/>
            <person name="Hori S."/>
            <person name="Arai W."/>
            <person name="Tsubouchi T."/>
            <person name="Morono Y."/>
            <person name="Uchiyama I."/>
            <person name="Ito T."/>
            <person name="Fujiyama A."/>
            <person name="Inagaki F."/>
            <person name="Takami H."/>
        </authorList>
    </citation>
    <scope>NUCLEOTIDE SEQUENCE</scope>
    <source>
        <strain evidence="4">Expedition CK06-06</strain>
    </source>
</reference>
<dbReference type="GO" id="GO:0032259">
    <property type="term" value="P:methylation"/>
    <property type="evidence" value="ECO:0007669"/>
    <property type="project" value="UniProtKB-KW"/>
</dbReference>
<comment type="caution">
    <text evidence="4">The sequence shown here is derived from an EMBL/GenBank/DDBJ whole genome shotgun (WGS) entry which is preliminary data.</text>
</comment>